<keyword evidence="1" id="KW-0378">Hydrolase</keyword>
<evidence type="ECO:0000256" key="1">
    <source>
        <dbReference type="ARBA" id="ARBA00022801"/>
    </source>
</evidence>
<feature type="non-terminal residue" evidence="4">
    <location>
        <position position="1"/>
    </location>
</feature>
<evidence type="ECO:0000256" key="2">
    <source>
        <dbReference type="SAM" id="MobiDB-lite"/>
    </source>
</evidence>
<dbReference type="Gene3D" id="3.90.1140.10">
    <property type="entry name" value="Cyclic phosphodiesterase"/>
    <property type="match status" value="1"/>
</dbReference>
<dbReference type="GO" id="GO:0004113">
    <property type="term" value="F:2',3'-cyclic-nucleotide 3'-phosphodiesterase activity"/>
    <property type="evidence" value="ECO:0007669"/>
    <property type="project" value="InterPro"/>
</dbReference>
<gene>
    <name evidence="4" type="ORF">C6N75_15280</name>
</gene>
<evidence type="ECO:0000313" key="4">
    <source>
        <dbReference type="EMBL" id="PRH78362.1"/>
    </source>
</evidence>
<dbReference type="InterPro" id="IPR004175">
    <property type="entry name" value="RNA_CPDase"/>
</dbReference>
<dbReference type="SUPFAM" id="SSF55144">
    <property type="entry name" value="LigT-like"/>
    <property type="match status" value="1"/>
</dbReference>
<sequence>GRRVLWTGAAGGVAELRRLAERTEAAARRAGVPRDEHRAYHPHLTVARSRTDADLRPYAEELRPFASTPWQVTELSLVRSNLPASGVPGEQPRYQTVGSWPLGRAG</sequence>
<dbReference type="EMBL" id="PVLV01000212">
    <property type="protein sequence ID" value="PRH78362.1"/>
    <property type="molecule type" value="Genomic_DNA"/>
</dbReference>
<dbReference type="Proteomes" id="UP000239322">
    <property type="component" value="Unassembled WGS sequence"/>
</dbReference>
<dbReference type="InterPro" id="IPR014051">
    <property type="entry name" value="Phosphoesterase_HXTX"/>
</dbReference>
<feature type="region of interest" description="Disordered" evidence="2">
    <location>
        <begin position="83"/>
        <end position="106"/>
    </location>
</feature>
<dbReference type="AlphaFoldDB" id="A0A2S9PVB0"/>
<keyword evidence="5" id="KW-1185">Reference proteome</keyword>
<dbReference type="Pfam" id="PF02834">
    <property type="entry name" value="LigT_PEase"/>
    <property type="match status" value="1"/>
</dbReference>
<dbReference type="GO" id="GO:0008664">
    <property type="term" value="F:RNA 2',3'-cyclic 3'-phosphodiesterase activity"/>
    <property type="evidence" value="ECO:0007669"/>
    <property type="project" value="InterPro"/>
</dbReference>
<dbReference type="OrthoDB" id="9787070at2"/>
<dbReference type="InterPro" id="IPR009097">
    <property type="entry name" value="Cyclic_Pdiesterase"/>
</dbReference>
<dbReference type="PANTHER" id="PTHR35561">
    <property type="entry name" value="RNA 2',3'-CYCLIC PHOSPHODIESTERASE"/>
    <property type="match status" value="1"/>
</dbReference>
<accession>A0A2S9PVB0</accession>
<organism evidence="4 5">
    <name type="scientific">Streptomyces solincola</name>
    <dbReference type="NCBI Taxonomy" id="2100817"/>
    <lineage>
        <taxon>Bacteria</taxon>
        <taxon>Bacillati</taxon>
        <taxon>Actinomycetota</taxon>
        <taxon>Actinomycetes</taxon>
        <taxon>Kitasatosporales</taxon>
        <taxon>Streptomycetaceae</taxon>
        <taxon>Streptomyces</taxon>
    </lineage>
</organism>
<evidence type="ECO:0000313" key="5">
    <source>
        <dbReference type="Proteomes" id="UP000239322"/>
    </source>
</evidence>
<comment type="caution">
    <text evidence="4">The sequence shown here is derived from an EMBL/GenBank/DDBJ whole genome shotgun (WGS) entry which is preliminary data.</text>
</comment>
<dbReference type="RefSeq" id="WP_105869457.1">
    <property type="nucleotide sequence ID" value="NZ_PVLV01000212.1"/>
</dbReference>
<protein>
    <submittedName>
        <fullName evidence="4">RNA 2',3'-cyclic phosphodiesterase</fullName>
    </submittedName>
</protein>
<evidence type="ECO:0000259" key="3">
    <source>
        <dbReference type="Pfam" id="PF02834"/>
    </source>
</evidence>
<reference evidence="4 5" key="1">
    <citation type="submission" date="2018-03" db="EMBL/GenBank/DDBJ databases">
        <title>Novel Streptomyces sp. from soil.</title>
        <authorList>
            <person name="Tan G.Y.A."/>
            <person name="Lee Z.Y."/>
        </authorList>
    </citation>
    <scope>NUCLEOTIDE SEQUENCE [LARGE SCALE GENOMIC DNA]</scope>
    <source>
        <strain evidence="4 5">ST5x</strain>
    </source>
</reference>
<feature type="domain" description="Phosphoesterase HXTX" evidence="3">
    <location>
        <begin position="14"/>
        <end position="87"/>
    </location>
</feature>
<dbReference type="PANTHER" id="PTHR35561:SF1">
    <property type="entry name" value="RNA 2',3'-CYCLIC PHOSPHODIESTERASE"/>
    <property type="match status" value="1"/>
</dbReference>
<name>A0A2S9PVB0_9ACTN</name>
<proteinExistence type="predicted"/>